<dbReference type="PANTHER" id="PTHR30069">
    <property type="entry name" value="TONB-DEPENDENT OUTER MEMBRANE RECEPTOR"/>
    <property type="match status" value="1"/>
</dbReference>
<organism evidence="12 13">
    <name type="scientific">Mariniradius sediminis</name>
    <dbReference type="NCBI Taxonomy" id="2909237"/>
    <lineage>
        <taxon>Bacteria</taxon>
        <taxon>Pseudomonadati</taxon>
        <taxon>Bacteroidota</taxon>
        <taxon>Cytophagia</taxon>
        <taxon>Cytophagales</taxon>
        <taxon>Cyclobacteriaceae</taxon>
        <taxon>Mariniradius</taxon>
    </lineage>
</organism>
<evidence type="ECO:0000256" key="3">
    <source>
        <dbReference type="ARBA" id="ARBA00022452"/>
    </source>
</evidence>
<evidence type="ECO:0000313" key="12">
    <source>
        <dbReference type="EMBL" id="MCF1752127.1"/>
    </source>
</evidence>
<keyword evidence="6 8" id="KW-0472">Membrane</keyword>
<keyword evidence="12" id="KW-0675">Receptor</keyword>
<dbReference type="InterPro" id="IPR036942">
    <property type="entry name" value="Beta-barrel_TonB_sf"/>
</dbReference>
<gene>
    <name evidence="12" type="ORF">L0U89_13730</name>
</gene>
<keyword evidence="2 8" id="KW-0813">Transport</keyword>
<evidence type="ECO:0000256" key="8">
    <source>
        <dbReference type="PROSITE-ProRule" id="PRU01360"/>
    </source>
</evidence>
<dbReference type="Pfam" id="PF07715">
    <property type="entry name" value="Plug"/>
    <property type="match status" value="1"/>
</dbReference>
<evidence type="ECO:0000256" key="9">
    <source>
        <dbReference type="RuleBase" id="RU003357"/>
    </source>
</evidence>
<dbReference type="Proteomes" id="UP001201449">
    <property type="component" value="Unassembled WGS sequence"/>
</dbReference>
<comment type="caution">
    <text evidence="12">The sequence shown here is derived from an EMBL/GenBank/DDBJ whole genome shotgun (WGS) entry which is preliminary data.</text>
</comment>
<comment type="subcellular location">
    <subcellularLocation>
        <location evidence="1 8">Cell outer membrane</location>
        <topology evidence="1 8">Multi-pass membrane protein</topology>
    </subcellularLocation>
</comment>
<dbReference type="RefSeq" id="WP_234862043.1">
    <property type="nucleotide sequence ID" value="NZ_JAKEVZ010000010.1"/>
</dbReference>
<dbReference type="PANTHER" id="PTHR30069:SF40">
    <property type="entry name" value="TONB-DEPENDENT RECEPTOR NMB0964-RELATED"/>
    <property type="match status" value="1"/>
</dbReference>
<dbReference type="InterPro" id="IPR000531">
    <property type="entry name" value="Beta-barrel_TonB"/>
</dbReference>
<keyword evidence="7 8" id="KW-0998">Cell outer membrane</keyword>
<dbReference type="InterPro" id="IPR008969">
    <property type="entry name" value="CarboxyPept-like_regulatory"/>
</dbReference>
<keyword evidence="3 8" id="KW-1134">Transmembrane beta strand</keyword>
<dbReference type="Gene3D" id="2.40.170.20">
    <property type="entry name" value="TonB-dependent receptor, beta-barrel domain"/>
    <property type="match status" value="1"/>
</dbReference>
<evidence type="ECO:0000259" key="11">
    <source>
        <dbReference type="Pfam" id="PF07715"/>
    </source>
</evidence>
<sequence length="767" mass="85949">MTLRLFPILLLFLLPFLTSGQVDCKYVLRGKVVHLENNEPIEGALVWLVEHEISAVTDVQGNFRIGGLCAKKDRVKIQYIGHQEHLEQIEINGNLSLTFRLQAEDIDLEGVDIHGHQEALMTANTLGILRGDDLKASRGESLGETLRRIPGVTSYSTGFTIQKPVIHGLHSNRILILNNGVRLEGQQWGAEHAPEIDPFLAKEITVVKGAESVRFGPDAMGGVILVNPAPLPVSAGQKGEVDLVGFSNGRGLATAAYISGGSEKIRGLGYRVQGSGRVAGNLHTPEYMLDNTGIRELNFSGAVGYSNDRLGTEAYVSHFQTNIGILADAHTGNLSDLESIIENGRPFREADFTYSIRNPQQNVSHQILKLKGHFHLSPAAKINVQYAFQRNNRQEFDRRRGERNERPSLDLELFTNTLDAFISHQTRKNWSGSAGLQVIQQANSNIPGTGVVPLIPNYDMVNLGAFAIQKFTKGPLEVEGGLRYDRRWLETARIVRGELQESDLRFENFSAFLGGLYALSRNITFNSNLASAWRAPNVNELFSQGLHHGLAAVEIGNPDLVSEKSLKWINTLQYTDKNLVVELTGYAQQIRDYIYLSPRDEQFVSLRGTFNVFEYLQADARFLGTDLNLNWTFMPKWEVFTRGSIVRAKNLESDTYFPFIPSDRIESGLGFLLPQHKRRKESRISISNLLVAEQTRVPDFDFAPTPPAYSLWNIAAQTGFQAGKNNLTLGLQVNNLFDVSYRDYMNRFRYFSHEIGRNILLKINFEF</sequence>
<dbReference type="PROSITE" id="PS52016">
    <property type="entry name" value="TONB_DEPENDENT_REC_3"/>
    <property type="match status" value="1"/>
</dbReference>
<evidence type="ECO:0000256" key="7">
    <source>
        <dbReference type="ARBA" id="ARBA00023237"/>
    </source>
</evidence>
<evidence type="ECO:0000256" key="6">
    <source>
        <dbReference type="ARBA" id="ARBA00023136"/>
    </source>
</evidence>
<evidence type="ECO:0000256" key="4">
    <source>
        <dbReference type="ARBA" id="ARBA00022692"/>
    </source>
</evidence>
<dbReference type="InterPro" id="IPR039426">
    <property type="entry name" value="TonB-dep_rcpt-like"/>
</dbReference>
<feature type="domain" description="TonB-dependent receptor plug" evidence="11">
    <location>
        <begin position="127"/>
        <end position="223"/>
    </location>
</feature>
<dbReference type="InterPro" id="IPR037066">
    <property type="entry name" value="Plug_dom_sf"/>
</dbReference>
<accession>A0ABS9BXE7</accession>
<evidence type="ECO:0000256" key="2">
    <source>
        <dbReference type="ARBA" id="ARBA00022448"/>
    </source>
</evidence>
<dbReference type="Gene3D" id="2.170.130.10">
    <property type="entry name" value="TonB-dependent receptor, plug domain"/>
    <property type="match status" value="1"/>
</dbReference>
<evidence type="ECO:0000313" key="13">
    <source>
        <dbReference type="Proteomes" id="UP001201449"/>
    </source>
</evidence>
<comment type="similarity">
    <text evidence="8 9">Belongs to the TonB-dependent receptor family.</text>
</comment>
<reference evidence="12 13" key="1">
    <citation type="submission" date="2022-01" db="EMBL/GenBank/DDBJ databases">
        <title>Mariniradius saccharolyticus sp. nov., isolated from sediment of a river.</title>
        <authorList>
            <person name="Liu H."/>
        </authorList>
    </citation>
    <scope>NUCLEOTIDE SEQUENCE [LARGE SCALE GENOMIC DNA]</scope>
    <source>
        <strain evidence="12 13">RY-2</strain>
    </source>
</reference>
<dbReference type="Pfam" id="PF13715">
    <property type="entry name" value="CarbopepD_reg_2"/>
    <property type="match status" value="1"/>
</dbReference>
<keyword evidence="5 9" id="KW-0798">TonB box</keyword>
<dbReference type="SUPFAM" id="SSF49464">
    <property type="entry name" value="Carboxypeptidase regulatory domain-like"/>
    <property type="match status" value="1"/>
</dbReference>
<dbReference type="Pfam" id="PF00593">
    <property type="entry name" value="TonB_dep_Rec_b-barrel"/>
    <property type="match status" value="1"/>
</dbReference>
<evidence type="ECO:0000256" key="5">
    <source>
        <dbReference type="ARBA" id="ARBA00023077"/>
    </source>
</evidence>
<protein>
    <submittedName>
        <fullName evidence="12">TonB-dependent receptor</fullName>
    </submittedName>
</protein>
<proteinExistence type="inferred from homology"/>
<keyword evidence="4 8" id="KW-0812">Transmembrane</keyword>
<feature type="domain" description="TonB-dependent receptor-like beta-barrel" evidence="10">
    <location>
        <begin position="343"/>
        <end position="736"/>
    </location>
</feature>
<name>A0ABS9BXE7_9BACT</name>
<dbReference type="EMBL" id="JAKEVZ010000010">
    <property type="protein sequence ID" value="MCF1752127.1"/>
    <property type="molecule type" value="Genomic_DNA"/>
</dbReference>
<dbReference type="InterPro" id="IPR012910">
    <property type="entry name" value="Plug_dom"/>
</dbReference>
<dbReference type="SUPFAM" id="SSF56935">
    <property type="entry name" value="Porins"/>
    <property type="match status" value="1"/>
</dbReference>
<evidence type="ECO:0000259" key="10">
    <source>
        <dbReference type="Pfam" id="PF00593"/>
    </source>
</evidence>
<evidence type="ECO:0000256" key="1">
    <source>
        <dbReference type="ARBA" id="ARBA00004571"/>
    </source>
</evidence>
<keyword evidence="13" id="KW-1185">Reference proteome</keyword>